<evidence type="ECO:0000313" key="5">
    <source>
        <dbReference type="EMBL" id="MBC5629014.1"/>
    </source>
</evidence>
<dbReference type="Pfam" id="PF13411">
    <property type="entry name" value="MerR_1"/>
    <property type="match status" value="1"/>
</dbReference>
<evidence type="ECO:0000313" key="6">
    <source>
        <dbReference type="Proteomes" id="UP000596929"/>
    </source>
</evidence>
<proteinExistence type="predicted"/>
<reference evidence="5 6" key="1">
    <citation type="submission" date="2020-08" db="EMBL/GenBank/DDBJ databases">
        <title>Genome public.</title>
        <authorList>
            <person name="Liu C."/>
            <person name="Sun Q."/>
        </authorList>
    </citation>
    <scope>NUCLEOTIDE SEQUENCE [LARGE SCALE GENOMIC DNA]</scope>
    <source>
        <strain evidence="5 6">NSJ-6</strain>
    </source>
</reference>
<dbReference type="Gene3D" id="1.10.1660.10">
    <property type="match status" value="1"/>
</dbReference>
<evidence type="ECO:0000259" key="4">
    <source>
        <dbReference type="PROSITE" id="PS50937"/>
    </source>
</evidence>
<dbReference type="InterPro" id="IPR000551">
    <property type="entry name" value="MerR-type_HTH_dom"/>
</dbReference>
<evidence type="ECO:0000256" key="3">
    <source>
        <dbReference type="ARBA" id="ARBA00023163"/>
    </source>
</evidence>
<evidence type="ECO:0000256" key="2">
    <source>
        <dbReference type="ARBA" id="ARBA00023125"/>
    </source>
</evidence>
<keyword evidence="2" id="KW-0238">DNA-binding</keyword>
<dbReference type="PROSITE" id="PS50937">
    <property type="entry name" value="HTH_MERR_2"/>
    <property type="match status" value="1"/>
</dbReference>
<dbReference type="Proteomes" id="UP000596929">
    <property type="component" value="Unassembled WGS sequence"/>
</dbReference>
<accession>A0ABR7DC92</accession>
<dbReference type="PANTHER" id="PTHR30204:SF94">
    <property type="entry name" value="HEAVY METAL-DEPENDENT TRANSCRIPTIONAL REGULATOR HI_0293-RELATED"/>
    <property type="match status" value="1"/>
</dbReference>
<dbReference type="InterPro" id="IPR047057">
    <property type="entry name" value="MerR_fam"/>
</dbReference>
<protein>
    <submittedName>
        <fullName evidence="5">MerR family transcriptional regulator</fullName>
    </submittedName>
</protein>
<comment type="caution">
    <text evidence="5">The sequence shown here is derived from an EMBL/GenBank/DDBJ whole genome shotgun (WGS) entry which is preliminary data.</text>
</comment>
<dbReference type="SMART" id="SM00422">
    <property type="entry name" value="HTH_MERR"/>
    <property type="match status" value="1"/>
</dbReference>
<dbReference type="InterPro" id="IPR009061">
    <property type="entry name" value="DNA-bd_dom_put_sf"/>
</dbReference>
<keyword evidence="6" id="KW-1185">Reference proteome</keyword>
<name>A0ABR7DC92_9CLOT</name>
<evidence type="ECO:0000256" key="1">
    <source>
        <dbReference type="ARBA" id="ARBA00023015"/>
    </source>
</evidence>
<keyword evidence="1" id="KW-0805">Transcription regulation</keyword>
<dbReference type="PANTHER" id="PTHR30204">
    <property type="entry name" value="REDOX-CYCLING DRUG-SENSING TRANSCRIPTIONAL ACTIVATOR SOXR"/>
    <property type="match status" value="1"/>
</dbReference>
<keyword evidence="3" id="KW-0804">Transcription</keyword>
<gene>
    <name evidence="5" type="ORF">H8S20_08925</name>
</gene>
<feature type="domain" description="HTH merR-type" evidence="4">
    <location>
        <begin position="1"/>
        <end position="69"/>
    </location>
</feature>
<sequence>MKLQKILELTRLSKKAVYFYIKEGLIEPTKNIDNGYYEFSEEDLRKLKIIISLRNIGMSIQDIKDLFFYPTLTNFFIHRQINNIKKSLYENISQLQTSYQLIEDIPANATPKNLEIPLDILERQKISNDLFLEKYFPNVDSRMIAILLCAPFTDIESSEYHNFLWEKISNELELQLENNLSYLKKLIYLLTPEQIEKTSIEQYKFSKKIANITKEEFHIYEEELYNRCLELANNVELQKYWKLVYDPILIPTLYFFINKGSKLLGEYNPIFKRYSDNMDKIAQTVYMRIKEEDVLEKLNLALDNKFDIEMFNHSQFICIYTFRDSMFTQVKLDVLKELLNEEN</sequence>
<dbReference type="EMBL" id="JACOOO010000016">
    <property type="protein sequence ID" value="MBC5629014.1"/>
    <property type="molecule type" value="Genomic_DNA"/>
</dbReference>
<organism evidence="5 6">
    <name type="scientific">Clostridium hominis</name>
    <dbReference type="NCBI Taxonomy" id="2763036"/>
    <lineage>
        <taxon>Bacteria</taxon>
        <taxon>Bacillati</taxon>
        <taxon>Bacillota</taxon>
        <taxon>Clostridia</taxon>
        <taxon>Eubacteriales</taxon>
        <taxon>Clostridiaceae</taxon>
        <taxon>Clostridium</taxon>
    </lineage>
</organism>
<dbReference type="RefSeq" id="WP_051986785.1">
    <property type="nucleotide sequence ID" value="NZ_JACOOO010000016.1"/>
</dbReference>
<dbReference type="SUPFAM" id="SSF46955">
    <property type="entry name" value="Putative DNA-binding domain"/>
    <property type="match status" value="1"/>
</dbReference>